<dbReference type="InterPro" id="IPR005479">
    <property type="entry name" value="CPAse_ATP-bd"/>
</dbReference>
<evidence type="ECO:0000256" key="1">
    <source>
        <dbReference type="ARBA" id="ARBA00001953"/>
    </source>
</evidence>
<dbReference type="PROSITE" id="PS00867">
    <property type="entry name" value="CPSASE_2"/>
    <property type="match status" value="1"/>
</dbReference>
<keyword evidence="9" id="KW-0275">Fatty acid biosynthesis</keyword>
<comment type="caution">
    <text evidence="20">The sequence shown here is derived from an EMBL/GenBank/DDBJ whole genome shotgun (WGS) entry which is preliminary data.</text>
</comment>
<evidence type="ECO:0000259" key="16">
    <source>
        <dbReference type="PROSITE" id="PS50968"/>
    </source>
</evidence>
<feature type="domain" description="Lipoyl-binding" evidence="16">
    <location>
        <begin position="769"/>
        <end position="843"/>
    </location>
</feature>
<dbReference type="PROSITE" id="PS50975">
    <property type="entry name" value="ATP_GRASP"/>
    <property type="match status" value="1"/>
</dbReference>
<dbReference type="EMBL" id="CAUYUJ010021344">
    <property type="protein sequence ID" value="CAK0904074.1"/>
    <property type="molecule type" value="Genomic_DNA"/>
</dbReference>
<sequence length="1628" mass="176923">SSDFAILRTGTGLDLALAAMAKMGAAFVSGVTIGQQGALSGDGGRARDGAGAALRSSGAPQAEPTAAAPSPAGAPYGGLLTGAAAGAAIVVGTRRGAKLRGGQKKAVRAPGVARLVAPAAPPAQDDVPEKLEEFVRSHGGEKPLRRILIANNGMAATKAILSMKQWAYLELGLERCFEFVVMATREDLDANAEFIRLADTYVEVPGGKNSNNYANVDLICKLAKEQAVDAVWPGWGHASENPKLPMQLSAQGVTFIGPTAPVMSVLGDKIAANILAQTAGVPSIPWSGDGLEANLTEEGTIPEEIFRKGLINTLDEAVECANRIGYPMMLKASEGGGGKGIRMCANQAELEANYPQVLAEVPGSPVFAMQLCQGARHIEVQIVGDMHGNAVALNGRDCSTQRRFQKIFEEAPPAIVPKATFREMEKSAQRLTQSIGYIGAGTVEFLYNAETDDFFFLELNPRLQVEHPCTEEVTGVNLPATQLQVLMGIPLHRIPQIRAFYGKSEEDATSPIDFMEDDYVYPKTHVIAARITAENPDDGFKPTSGRIERIKFQSSVNCWGYFSVGSNGAIHEFADSQFGHIFARGKDREQARKNLTLALKQLEVVGEIRFPGEYLVELANTDAFKENTITTSWLDGLIKQKSVKINYNNLDVVFYAAVYRAMNTLKESESALLADLQKSQLGLLRQVGSMNSFPIEITFEGYKYEFNFCRAGPDQLVATIGDTKIACRVRTQADESIFVTVGNSVMKVAGQEEALGLRLRLAGVGTIMIPTIYDPSEMRSEFNGKVVRYLQAPGATVKEGEPYVELEAMKMIMPIKAGATGKISQLKGAGSIVSAGELLAQLELDDPSAVQKIEPFVGDFGLNAQSEDEAKAPSKEDPMEQIKLAMAGYVPSEVATKMVQEVFSGLGSVEEQAEAAKSIFESYLKVEESFLDTSSTKDQIQAALIAEYKDNLSTVVELCMSHSQLPLRNEIVLATLRSVENITSNESLAAVISKLAELPTKIGYDEVVLEAGRKFSVISAKPFKERVDDLRKALKTAESNVRLQIISEQKALQAGVDLLSTHFKDEDATVRKNALQTYIMRMFRGFRVEIGEQQDEGASKMSISYQYQYPGSSSAGSKRGGHCVVIPTVADIKAALTAPSPLKNTRGEGADKAESLNSLHVVVAEGVGGGSQPGFFSTNQEVDEITTRVEGWIQEASKVLEGADIREVCVMLPQDNQYPRYLTFLRCAGWKEDPTRRDMRPTFPHLLEVSRLSDYYDLERIVPTIGRNSQVYLGTQKGDEGGRLGKQSTLFVRTISHSTLEVKTASEAWMAVPESCILQGVDEVERASLGQKPGQMSNSHVYLHLMSPVDMPVPQLVKRFEQFMNKFVSRYGARLQRARVDEIVVKVGVGNASEGRRETLRFTASSMSGEHLKTVSLLEQADPVSGKPVAWFDVDSNAERAVSAVPSAAMQKRRAMARRAGSTYAPEFLGMLKVGIIQKWDAHTTAAGNVLAPADVFESVELVLSEAGELEEVRRDPGSNDIGMMAWRCTMQTPEYPDGRDIVLIANDVTHQAGSFGVKEDVFFQKASAYAREHGIPRIYISCNSGARVGLVEELKPHLQVKWTVPDDPTKGHGGGSVPLRRQLRQVR</sequence>
<evidence type="ECO:0000256" key="11">
    <source>
        <dbReference type="ARBA" id="ARBA00023268"/>
    </source>
</evidence>
<dbReference type="Gene3D" id="2.40.50.100">
    <property type="match status" value="1"/>
</dbReference>
<evidence type="ECO:0000256" key="5">
    <source>
        <dbReference type="ARBA" id="ARBA00022741"/>
    </source>
</evidence>
<dbReference type="Pfam" id="PF00364">
    <property type="entry name" value="Biotin_lipoyl"/>
    <property type="match status" value="1"/>
</dbReference>
<dbReference type="Gene3D" id="3.30.1490.20">
    <property type="entry name" value="ATP-grasp fold, A domain"/>
    <property type="match status" value="1"/>
</dbReference>
<dbReference type="SUPFAM" id="SSF51246">
    <property type="entry name" value="Rudiment single hybrid motif"/>
    <property type="match status" value="1"/>
</dbReference>
<keyword evidence="4" id="KW-0436">Ligase</keyword>
<comment type="pathway">
    <text evidence="2">Lipid metabolism; malonyl-CoA biosynthesis; malonyl-CoA from acetyl-CoA: step 1/1.</text>
</comment>
<dbReference type="Pfam" id="PF00289">
    <property type="entry name" value="Biotin_carb_N"/>
    <property type="match status" value="1"/>
</dbReference>
<dbReference type="InterPro" id="IPR005481">
    <property type="entry name" value="BC-like_N"/>
</dbReference>
<feature type="non-terminal residue" evidence="20">
    <location>
        <position position="1"/>
    </location>
</feature>
<dbReference type="InterPro" id="IPR000089">
    <property type="entry name" value="Biotin_lipoyl"/>
</dbReference>
<dbReference type="InterPro" id="IPR011761">
    <property type="entry name" value="ATP-grasp"/>
</dbReference>
<dbReference type="Pfam" id="PF08326">
    <property type="entry name" value="ACC_central"/>
    <property type="match status" value="2"/>
</dbReference>
<dbReference type="InterPro" id="IPR013537">
    <property type="entry name" value="AcCoA_COase_cen"/>
</dbReference>
<dbReference type="InterPro" id="IPR005482">
    <property type="entry name" value="Biotin_COase_C"/>
</dbReference>
<dbReference type="Pfam" id="PF02786">
    <property type="entry name" value="CPSase_L_D2"/>
    <property type="match status" value="1"/>
</dbReference>
<dbReference type="Proteomes" id="UP001189429">
    <property type="component" value="Unassembled WGS sequence"/>
</dbReference>
<evidence type="ECO:0000256" key="2">
    <source>
        <dbReference type="ARBA" id="ARBA00004956"/>
    </source>
</evidence>
<feature type="region of interest" description="Disordered" evidence="15">
    <location>
        <begin position="38"/>
        <end position="70"/>
    </location>
</feature>
<dbReference type="InterPro" id="IPR016185">
    <property type="entry name" value="PreATP-grasp_dom_sf"/>
</dbReference>
<keyword evidence="7 14" id="KW-0067">ATP-binding</keyword>
<organism evidence="20 21">
    <name type="scientific">Prorocentrum cordatum</name>
    <dbReference type="NCBI Taxonomy" id="2364126"/>
    <lineage>
        <taxon>Eukaryota</taxon>
        <taxon>Sar</taxon>
        <taxon>Alveolata</taxon>
        <taxon>Dinophyceae</taxon>
        <taxon>Prorocentrales</taxon>
        <taxon>Prorocentraceae</taxon>
        <taxon>Prorocentrum</taxon>
    </lineage>
</organism>
<evidence type="ECO:0000313" key="20">
    <source>
        <dbReference type="EMBL" id="CAK0904074.1"/>
    </source>
</evidence>
<comment type="cofactor">
    <cofactor evidence="1">
        <name>biotin</name>
        <dbReference type="ChEBI" id="CHEBI:57586"/>
    </cofactor>
</comment>
<protein>
    <recommendedName>
        <fullName evidence="22">Acetyl-CoA carboxylase</fullName>
    </recommendedName>
</protein>
<dbReference type="InterPro" id="IPR013815">
    <property type="entry name" value="ATP_grasp_subdomain_1"/>
</dbReference>
<keyword evidence="8" id="KW-0443">Lipid metabolism</keyword>
<evidence type="ECO:0000256" key="14">
    <source>
        <dbReference type="PROSITE-ProRule" id="PRU00409"/>
    </source>
</evidence>
<name>A0ABN9XVH8_9DINO</name>
<dbReference type="Pfam" id="PF21385">
    <property type="entry name" value="ACCA_BT"/>
    <property type="match status" value="1"/>
</dbReference>
<gene>
    <name evidence="20" type="ORF">PCOR1329_LOCUS80210</name>
</gene>
<dbReference type="Pfam" id="PF02785">
    <property type="entry name" value="Biotin_carb_C"/>
    <property type="match status" value="1"/>
</dbReference>
<evidence type="ECO:0008006" key="22">
    <source>
        <dbReference type="Google" id="ProtNLM"/>
    </source>
</evidence>
<dbReference type="PROSITE" id="PS50968">
    <property type="entry name" value="BIOTINYL_LIPOYL"/>
    <property type="match status" value="1"/>
</dbReference>
<dbReference type="CDD" id="cd06850">
    <property type="entry name" value="biotinyl_domain"/>
    <property type="match status" value="1"/>
</dbReference>
<keyword evidence="6" id="KW-0276">Fatty acid metabolism</keyword>
<evidence type="ECO:0000256" key="10">
    <source>
        <dbReference type="ARBA" id="ARBA00023267"/>
    </source>
</evidence>
<dbReference type="PANTHER" id="PTHR45728:SF3">
    <property type="entry name" value="ACETYL-COA CARBOXYLASE"/>
    <property type="match status" value="1"/>
</dbReference>
<dbReference type="SUPFAM" id="SSF51230">
    <property type="entry name" value="Single hybrid motif"/>
    <property type="match status" value="1"/>
</dbReference>
<dbReference type="Pfam" id="PF01039">
    <property type="entry name" value="Carboxyl_trans"/>
    <property type="match status" value="1"/>
</dbReference>
<evidence type="ECO:0000259" key="17">
    <source>
        <dbReference type="PROSITE" id="PS50975"/>
    </source>
</evidence>
<dbReference type="InterPro" id="IPR011053">
    <property type="entry name" value="Single_hybrid_motif"/>
</dbReference>
<evidence type="ECO:0000256" key="13">
    <source>
        <dbReference type="ARBA" id="ARBA00048600"/>
    </source>
</evidence>
<comment type="catalytic activity">
    <reaction evidence="13">
        <text>N(6)-biotinyl-L-lysyl-[protein] + hydrogencarbonate + ATP = N(6)-carboxybiotinyl-L-lysyl-[protein] + ADP + phosphate + H(+)</text>
        <dbReference type="Rhea" id="RHEA:13501"/>
        <dbReference type="Rhea" id="RHEA-COMP:10505"/>
        <dbReference type="Rhea" id="RHEA-COMP:10506"/>
        <dbReference type="ChEBI" id="CHEBI:15378"/>
        <dbReference type="ChEBI" id="CHEBI:17544"/>
        <dbReference type="ChEBI" id="CHEBI:30616"/>
        <dbReference type="ChEBI" id="CHEBI:43474"/>
        <dbReference type="ChEBI" id="CHEBI:83144"/>
        <dbReference type="ChEBI" id="CHEBI:83145"/>
        <dbReference type="ChEBI" id="CHEBI:456216"/>
        <dbReference type="EC" id="6.3.4.14"/>
    </reaction>
</comment>
<keyword evidence="5 14" id="KW-0547">Nucleotide-binding</keyword>
<dbReference type="PROSITE" id="PS50980">
    <property type="entry name" value="COA_CT_NTER"/>
    <property type="match status" value="1"/>
</dbReference>
<dbReference type="SUPFAM" id="SSF56059">
    <property type="entry name" value="Glutathione synthetase ATP-binding domain-like"/>
    <property type="match status" value="1"/>
</dbReference>
<dbReference type="InterPro" id="IPR034733">
    <property type="entry name" value="AcCoA_carboxyl_beta"/>
</dbReference>
<evidence type="ECO:0000256" key="15">
    <source>
        <dbReference type="SAM" id="MobiDB-lite"/>
    </source>
</evidence>
<keyword evidence="10" id="KW-0092">Biotin</keyword>
<reference evidence="20" key="1">
    <citation type="submission" date="2023-10" db="EMBL/GenBank/DDBJ databases">
        <authorList>
            <person name="Chen Y."/>
            <person name="Shah S."/>
            <person name="Dougan E. K."/>
            <person name="Thang M."/>
            <person name="Chan C."/>
        </authorList>
    </citation>
    <scope>NUCLEOTIDE SEQUENCE [LARGE SCALE GENOMIC DNA]</scope>
</reference>
<evidence type="ECO:0000256" key="4">
    <source>
        <dbReference type="ARBA" id="ARBA00022598"/>
    </source>
</evidence>
<evidence type="ECO:0000256" key="3">
    <source>
        <dbReference type="ARBA" id="ARBA00022516"/>
    </source>
</evidence>
<dbReference type="Gene3D" id="3.90.1770.10">
    <property type="entry name" value="PreATP-grasp domain"/>
    <property type="match status" value="1"/>
</dbReference>
<dbReference type="PROSITE" id="PS00866">
    <property type="entry name" value="CPSASE_1"/>
    <property type="match status" value="1"/>
</dbReference>
<evidence type="ECO:0000256" key="8">
    <source>
        <dbReference type="ARBA" id="ARBA00023098"/>
    </source>
</evidence>
<dbReference type="InterPro" id="IPR029045">
    <property type="entry name" value="ClpP/crotonase-like_dom_sf"/>
</dbReference>
<dbReference type="SUPFAM" id="SSF52440">
    <property type="entry name" value="PreATP-grasp domain"/>
    <property type="match status" value="1"/>
</dbReference>
<evidence type="ECO:0000259" key="19">
    <source>
        <dbReference type="PROSITE" id="PS50980"/>
    </source>
</evidence>
<evidence type="ECO:0000256" key="7">
    <source>
        <dbReference type="ARBA" id="ARBA00022840"/>
    </source>
</evidence>
<dbReference type="InterPro" id="IPR049074">
    <property type="entry name" value="ACCA_BT"/>
</dbReference>
<feature type="domain" description="ATP-grasp" evidence="17">
    <location>
        <begin position="292"/>
        <end position="487"/>
    </location>
</feature>
<evidence type="ECO:0000256" key="6">
    <source>
        <dbReference type="ARBA" id="ARBA00022832"/>
    </source>
</evidence>
<proteinExistence type="predicted"/>
<dbReference type="InterPro" id="IPR049076">
    <property type="entry name" value="ACCA"/>
</dbReference>
<dbReference type="Gene3D" id="3.30.470.20">
    <property type="entry name" value="ATP-grasp fold, B domain"/>
    <property type="match status" value="1"/>
</dbReference>
<keyword evidence="3" id="KW-0444">Lipid biosynthesis</keyword>
<dbReference type="PROSITE" id="PS00188">
    <property type="entry name" value="BIOTIN"/>
    <property type="match status" value="1"/>
</dbReference>
<evidence type="ECO:0000259" key="18">
    <source>
        <dbReference type="PROSITE" id="PS50979"/>
    </source>
</evidence>
<dbReference type="InterPro" id="IPR011764">
    <property type="entry name" value="Biotin_carboxylation_dom"/>
</dbReference>
<evidence type="ECO:0000313" key="21">
    <source>
        <dbReference type="Proteomes" id="UP001189429"/>
    </source>
</evidence>
<feature type="domain" description="Biotin carboxylation" evidence="18">
    <location>
        <begin position="143"/>
        <end position="639"/>
    </location>
</feature>
<accession>A0ABN9XVH8</accession>
<feature type="compositionally biased region" description="Low complexity" evidence="15">
    <location>
        <begin position="49"/>
        <end position="70"/>
    </location>
</feature>
<dbReference type="PANTHER" id="PTHR45728">
    <property type="entry name" value="ACETYL-COA CARBOXYLASE, ISOFORM A"/>
    <property type="match status" value="1"/>
</dbReference>
<comment type="catalytic activity">
    <reaction evidence="12">
        <text>hydrogencarbonate + acetyl-CoA + ATP = malonyl-CoA + ADP + phosphate + H(+)</text>
        <dbReference type="Rhea" id="RHEA:11308"/>
        <dbReference type="ChEBI" id="CHEBI:15378"/>
        <dbReference type="ChEBI" id="CHEBI:17544"/>
        <dbReference type="ChEBI" id="CHEBI:30616"/>
        <dbReference type="ChEBI" id="CHEBI:43474"/>
        <dbReference type="ChEBI" id="CHEBI:57288"/>
        <dbReference type="ChEBI" id="CHEBI:57384"/>
        <dbReference type="ChEBI" id="CHEBI:456216"/>
        <dbReference type="EC" id="6.4.1.2"/>
    </reaction>
</comment>
<dbReference type="Gene3D" id="3.40.50.20">
    <property type="match status" value="1"/>
</dbReference>
<dbReference type="InterPro" id="IPR011054">
    <property type="entry name" value="Rudment_hybrid_motif"/>
</dbReference>
<dbReference type="PROSITE" id="PS50979">
    <property type="entry name" value="BC"/>
    <property type="match status" value="1"/>
</dbReference>
<dbReference type="InterPro" id="IPR011762">
    <property type="entry name" value="COA_CT_N"/>
</dbReference>
<evidence type="ECO:0000256" key="12">
    <source>
        <dbReference type="ARBA" id="ARBA00048065"/>
    </source>
</evidence>
<evidence type="ECO:0000256" key="9">
    <source>
        <dbReference type="ARBA" id="ARBA00023160"/>
    </source>
</evidence>
<keyword evidence="11" id="KW-0511">Multifunctional enzyme</keyword>
<dbReference type="InterPro" id="IPR001882">
    <property type="entry name" value="Biotin_BS"/>
</dbReference>
<feature type="domain" description="CoA carboxyltransferase N-terminal" evidence="19">
    <location>
        <begin position="1452"/>
        <end position="1628"/>
    </location>
</feature>
<dbReference type="SUPFAM" id="SSF52096">
    <property type="entry name" value="ClpP/crotonase"/>
    <property type="match status" value="1"/>
</dbReference>
<dbReference type="SMART" id="SM00878">
    <property type="entry name" value="Biotin_carb_C"/>
    <property type="match status" value="1"/>
</dbReference>
<dbReference type="Gene3D" id="3.90.226.10">
    <property type="entry name" value="2-enoyl-CoA Hydratase, Chain A, domain 1"/>
    <property type="match status" value="1"/>
</dbReference>
<keyword evidence="21" id="KW-1185">Reference proteome</keyword>
<feature type="region of interest" description="Disordered" evidence="15">
    <location>
        <begin position="1605"/>
        <end position="1628"/>
    </location>
</feature>